<dbReference type="AlphaFoldDB" id="A0A7C8NYF7"/>
<protein>
    <recommendedName>
        <fullName evidence="4">F-box domain-containing protein</fullName>
    </recommendedName>
</protein>
<dbReference type="InterPro" id="IPR039719">
    <property type="entry name" value="FBXO28"/>
</dbReference>
<gene>
    <name evidence="2" type="ORF">TWF703_002959</name>
</gene>
<keyword evidence="1" id="KW-0175">Coiled coil</keyword>
<evidence type="ECO:0000313" key="2">
    <source>
        <dbReference type="EMBL" id="KAF3119950.1"/>
    </source>
</evidence>
<dbReference type="PANTHER" id="PTHR13252">
    <property type="entry name" value="F-BOX ONLY PROTEIN 28"/>
    <property type="match status" value="1"/>
</dbReference>
<dbReference type="CDD" id="cd09917">
    <property type="entry name" value="F-box_SF"/>
    <property type="match status" value="1"/>
</dbReference>
<organism evidence="2 3">
    <name type="scientific">Orbilia oligospora</name>
    <name type="common">Nematode-trapping fungus</name>
    <name type="synonym">Arthrobotrys oligospora</name>
    <dbReference type="NCBI Taxonomy" id="2813651"/>
    <lineage>
        <taxon>Eukaryota</taxon>
        <taxon>Fungi</taxon>
        <taxon>Dikarya</taxon>
        <taxon>Ascomycota</taxon>
        <taxon>Pezizomycotina</taxon>
        <taxon>Orbiliomycetes</taxon>
        <taxon>Orbiliales</taxon>
        <taxon>Orbiliaceae</taxon>
        <taxon>Orbilia</taxon>
    </lineage>
</organism>
<dbReference type="EMBL" id="WIQZ01000163">
    <property type="protein sequence ID" value="KAF3119950.1"/>
    <property type="molecule type" value="Genomic_DNA"/>
</dbReference>
<dbReference type="Proteomes" id="UP000480548">
    <property type="component" value="Unassembled WGS sequence"/>
</dbReference>
<name>A0A7C8NYF7_ORBOL</name>
<dbReference type="InterPro" id="IPR036047">
    <property type="entry name" value="F-box-like_dom_sf"/>
</dbReference>
<evidence type="ECO:0008006" key="4">
    <source>
        <dbReference type="Google" id="ProtNLM"/>
    </source>
</evidence>
<feature type="coiled-coil region" evidence="1">
    <location>
        <begin position="602"/>
        <end position="629"/>
    </location>
</feature>
<proteinExistence type="predicted"/>
<reference evidence="2 3" key="1">
    <citation type="submission" date="2019-06" db="EMBL/GenBank/DDBJ databases">
        <authorList>
            <person name="Palmer J.M."/>
        </authorList>
    </citation>
    <scope>NUCLEOTIDE SEQUENCE [LARGE SCALE GENOMIC DNA]</scope>
    <source>
        <strain evidence="2 3">TWF703</strain>
    </source>
</reference>
<evidence type="ECO:0000256" key="1">
    <source>
        <dbReference type="SAM" id="Coils"/>
    </source>
</evidence>
<accession>A0A7C8NYF7</accession>
<comment type="caution">
    <text evidence="2">The sequence shown here is derived from an EMBL/GenBank/DDBJ whole genome shotgun (WGS) entry which is preliminary data.</text>
</comment>
<sequence>MKLKISPFEQLPDELISHIITFSLNVGVVLDIPSVISLHRVSSRIRSVSRFDGLVWRVHCFPTLTVPQSRCTPSHCPPTSPSSFSSSYSPKPKSVLLLPSRLEKVTIRSHAQWYDASDEERGVDWYKEYQYRHAPLHDESFIKFDSPDNLEIVDIAIAGGAGSGMNHLLAASALGDGSVCIFSLSDSKIGSILGRSKPDLLARKSPDLGSGRLGDGIITGVHHERGLFVNAATAYNHRAWFGAGSVLTEVDLTTMQRIRSHRFPFSVTCLSTPMPVLAVGTTLTLHLLDSRSFSDYVATTSTSCSSDPCHSEKIDPVFTDSGMRKASTRLYGHSTASPRLSVDVEERNSRDYLLHAPPTAFLQPSPLSILHSPIDQGGGNELYVAGRFPSIMAYDRRQWPRLVGTMHSGARLSSLAIIPSNSALPMPSNYTLIGCGEYAGRGTLEMYPLPISGPIPRFPDGFLQRDNAVEEAPDKIPLLDQKMFAKSTSAATRNRQSASRSKIFSVASQGIKVVTGDSEGRLRFMERDGTKHIRDWVGPWGNSFTGGGCVKRILPILHPQAGLKPLAENSDLLLHVGEGAGVLTFNPSLQRNRTTSVIAPSKQEISLKVMQEEEEKEEEEEEGEKVYIQAMRAALETHGSDLQFLQRLGM</sequence>
<dbReference type="GO" id="GO:0000209">
    <property type="term" value="P:protein polyubiquitination"/>
    <property type="evidence" value="ECO:0007669"/>
    <property type="project" value="TreeGrafter"/>
</dbReference>
<dbReference type="SUPFAM" id="SSF81383">
    <property type="entry name" value="F-box domain"/>
    <property type="match status" value="1"/>
</dbReference>
<evidence type="ECO:0000313" key="3">
    <source>
        <dbReference type="Proteomes" id="UP000480548"/>
    </source>
</evidence>
<dbReference type="PANTHER" id="PTHR13252:SF9">
    <property type="entry name" value="F-BOX ONLY PROTEIN 28"/>
    <property type="match status" value="1"/>
</dbReference>